<dbReference type="RefSeq" id="WP_096053443.1">
    <property type="nucleotide sequence ID" value="NZ_CP023315.3"/>
</dbReference>
<dbReference type="SUPFAM" id="SSF53335">
    <property type="entry name" value="S-adenosyl-L-methionine-dependent methyltransferases"/>
    <property type="match status" value="1"/>
</dbReference>
<dbReference type="EMBL" id="CP023315">
    <property type="protein sequence ID" value="ATC34093.1"/>
    <property type="molecule type" value="Genomic_DNA"/>
</dbReference>
<organism evidence="1 2">
    <name type="scientific">Caulobacter vibrioides</name>
    <name type="common">Caulobacter crescentus</name>
    <dbReference type="NCBI Taxonomy" id="155892"/>
    <lineage>
        <taxon>Bacteria</taxon>
        <taxon>Pseudomonadati</taxon>
        <taxon>Pseudomonadota</taxon>
        <taxon>Alphaproteobacteria</taxon>
        <taxon>Caulobacterales</taxon>
        <taxon>Caulobacteraceae</taxon>
        <taxon>Caulobacter</taxon>
    </lineage>
</organism>
<protein>
    <recommendedName>
        <fullName evidence="3">Methyltransferase</fullName>
    </recommendedName>
</protein>
<evidence type="ECO:0000313" key="1">
    <source>
        <dbReference type="EMBL" id="ATC34093.1"/>
    </source>
</evidence>
<evidence type="ECO:0008006" key="3">
    <source>
        <dbReference type="Google" id="ProtNLM"/>
    </source>
</evidence>
<dbReference type="Proteomes" id="UP000217311">
    <property type="component" value="Chromosome"/>
</dbReference>
<dbReference type="InterPro" id="IPR029063">
    <property type="entry name" value="SAM-dependent_MTases_sf"/>
</dbReference>
<gene>
    <name evidence="1" type="ORF">CA606_18130</name>
</gene>
<reference evidence="2" key="1">
    <citation type="submission" date="2017-09" db="EMBL/GenBank/DDBJ databases">
        <title>Genome evolution observed in wild isolates of Caulobacter crescentus.</title>
        <authorList>
            <person name="Ely B."/>
            <person name="Wilson K."/>
            <person name="Scott D."/>
        </authorList>
    </citation>
    <scope>NUCLEOTIDE SEQUENCE [LARGE SCALE GENOMIC DNA]</scope>
    <source>
        <strain evidence="2">CB13b1a</strain>
    </source>
</reference>
<name>A0A290N315_CAUVI</name>
<accession>A0A290N315</accession>
<sequence>MSRKPSRAVVEAHAPAIVEADDAQTALYRALDYFPTPPWAGRAGGEIVLLADPGAVSIDEPACGEGHMAGPLGEAFRVRATDIHAHGFGGVEDFLDRGARQSIEQPDWVVTNPPFKHLGEFVERGLEVARNGVALLLRTTALESEGRYDLMKRLALQATFSERVSMRLGYWDHEGTFATAYSWFVWMHPAAEDVSPLADAIAASRRLGLWPSTLIPPGTKARLWKRDDVQRYGRASPAPLFDGLEP</sequence>
<proteinExistence type="predicted"/>
<evidence type="ECO:0000313" key="2">
    <source>
        <dbReference type="Proteomes" id="UP000217311"/>
    </source>
</evidence>
<dbReference type="AlphaFoldDB" id="A0A290N315"/>